<dbReference type="EMBL" id="JABANO010038346">
    <property type="protein sequence ID" value="KAF4698701.1"/>
    <property type="molecule type" value="Genomic_DNA"/>
</dbReference>
<keyword evidence="3" id="KW-1185">Reference proteome</keyword>
<reference evidence="2 3" key="1">
    <citation type="submission" date="2020-04" db="EMBL/GenBank/DDBJ databases">
        <title>Perkinsus olseni comparative genomics.</title>
        <authorList>
            <person name="Bogema D.R."/>
        </authorList>
    </citation>
    <scope>NUCLEOTIDE SEQUENCE [LARGE SCALE GENOMIC DNA]</scope>
    <source>
        <strain evidence="2 3">ATCC PRA-207</strain>
    </source>
</reference>
<dbReference type="AlphaFoldDB" id="A0A7J6PSY9"/>
<organism evidence="2 3">
    <name type="scientific">Perkinsus olseni</name>
    <name type="common">Perkinsus atlanticus</name>
    <dbReference type="NCBI Taxonomy" id="32597"/>
    <lineage>
        <taxon>Eukaryota</taxon>
        <taxon>Sar</taxon>
        <taxon>Alveolata</taxon>
        <taxon>Perkinsozoa</taxon>
        <taxon>Perkinsea</taxon>
        <taxon>Perkinsida</taxon>
        <taxon>Perkinsidae</taxon>
        <taxon>Perkinsus</taxon>
    </lineage>
</organism>
<evidence type="ECO:0000256" key="1">
    <source>
        <dbReference type="SAM" id="MobiDB-lite"/>
    </source>
</evidence>
<feature type="compositionally biased region" description="Low complexity" evidence="1">
    <location>
        <begin position="101"/>
        <end position="114"/>
    </location>
</feature>
<feature type="compositionally biased region" description="Basic and acidic residues" evidence="1">
    <location>
        <begin position="19"/>
        <end position="29"/>
    </location>
</feature>
<evidence type="ECO:0000313" key="2">
    <source>
        <dbReference type="EMBL" id="KAF4698701.1"/>
    </source>
</evidence>
<feature type="compositionally biased region" description="Basic and acidic residues" evidence="1">
    <location>
        <begin position="87"/>
        <end position="97"/>
    </location>
</feature>
<proteinExistence type="predicted"/>
<name>A0A7J6PSY9_PEROL</name>
<sequence>EDGQPGQPRLSAPSVGRETPTEAHDEDVTSGRSSGEAGKSGDDEDHLTGADRWEGGHARPTQSLQRPSTGTAAARSEDASSIGFAEGRTRLSSEARARPVAASLSASGGAQGASTEKAVLTEECRMAVDRLAGFLPQFPAP</sequence>
<evidence type="ECO:0000313" key="3">
    <source>
        <dbReference type="Proteomes" id="UP000553632"/>
    </source>
</evidence>
<protein>
    <submittedName>
        <fullName evidence="2">Uncharacterized protein</fullName>
    </submittedName>
</protein>
<gene>
    <name evidence="2" type="ORF">FOZ63_024862</name>
</gene>
<accession>A0A7J6PSY9</accession>
<dbReference type="Proteomes" id="UP000553632">
    <property type="component" value="Unassembled WGS sequence"/>
</dbReference>
<feature type="compositionally biased region" description="Polar residues" evidence="1">
    <location>
        <begin position="60"/>
        <end position="71"/>
    </location>
</feature>
<feature type="non-terminal residue" evidence="2">
    <location>
        <position position="1"/>
    </location>
</feature>
<feature type="compositionally biased region" description="Basic and acidic residues" evidence="1">
    <location>
        <begin position="46"/>
        <end position="57"/>
    </location>
</feature>
<feature type="region of interest" description="Disordered" evidence="1">
    <location>
        <begin position="1"/>
        <end position="117"/>
    </location>
</feature>
<feature type="non-terminal residue" evidence="2">
    <location>
        <position position="141"/>
    </location>
</feature>
<comment type="caution">
    <text evidence="2">The sequence shown here is derived from an EMBL/GenBank/DDBJ whole genome shotgun (WGS) entry which is preliminary data.</text>
</comment>